<reference evidence="2" key="1">
    <citation type="submission" date="2014-09" db="EMBL/GenBank/DDBJ databases">
        <authorList>
            <person name="Magalhaes I.L.F."/>
            <person name="Oliveira U."/>
            <person name="Santos F.R."/>
            <person name="Vidigal T.H.D.A."/>
            <person name="Brescovit A.D."/>
            <person name="Santos A.J."/>
        </authorList>
    </citation>
    <scope>NUCLEOTIDE SEQUENCE</scope>
    <source>
        <tissue evidence="2">Shoot tissue taken approximately 20 cm above the soil surface</tissue>
    </source>
</reference>
<evidence type="ECO:0000256" key="1">
    <source>
        <dbReference type="SAM" id="MobiDB-lite"/>
    </source>
</evidence>
<feature type="compositionally biased region" description="Polar residues" evidence="1">
    <location>
        <begin position="165"/>
        <end position="175"/>
    </location>
</feature>
<name>A0A0A9DEB2_ARUDO</name>
<protein>
    <submittedName>
        <fullName evidence="2">Uncharacterized protein</fullName>
    </submittedName>
</protein>
<dbReference type="AlphaFoldDB" id="A0A0A9DEB2"/>
<evidence type="ECO:0000313" key="2">
    <source>
        <dbReference type="EMBL" id="JAD86939.1"/>
    </source>
</evidence>
<feature type="compositionally biased region" description="Polar residues" evidence="1">
    <location>
        <begin position="183"/>
        <end position="194"/>
    </location>
</feature>
<feature type="region of interest" description="Disordered" evidence="1">
    <location>
        <begin position="97"/>
        <end position="144"/>
    </location>
</feature>
<reference evidence="2" key="2">
    <citation type="journal article" date="2015" name="Data Brief">
        <title>Shoot transcriptome of the giant reed, Arundo donax.</title>
        <authorList>
            <person name="Barrero R.A."/>
            <person name="Guerrero F.D."/>
            <person name="Moolhuijzen P."/>
            <person name="Goolsby J.A."/>
            <person name="Tidwell J."/>
            <person name="Bellgard S.E."/>
            <person name="Bellgard M.I."/>
        </authorList>
    </citation>
    <scope>NUCLEOTIDE SEQUENCE</scope>
    <source>
        <tissue evidence="2">Shoot tissue taken approximately 20 cm above the soil surface</tissue>
    </source>
</reference>
<sequence>MNGAVPGPYSPGYFVLRPFYQTDEHMVTRARGTGTYFPDPNMRKDMPPAGRGERERNTFPQNNYQKFHHYVRTDIPADMIPLEEFRHELPLHIYVPGANDHGIPSPSSQSPRDPLKAPTRSPSSQVRRDTFHGNGFMHPQDSKLEFRTLGTLPLEVTSKDHASRSDSASNNQASGPVSPMSIAKNTGTSSNRMRNGQPYRLKDSEDFPPLSS</sequence>
<feature type="region of interest" description="Disordered" evidence="1">
    <location>
        <begin position="157"/>
        <end position="212"/>
    </location>
</feature>
<organism evidence="2">
    <name type="scientific">Arundo donax</name>
    <name type="common">Giant reed</name>
    <name type="synonym">Donax arundinaceus</name>
    <dbReference type="NCBI Taxonomy" id="35708"/>
    <lineage>
        <taxon>Eukaryota</taxon>
        <taxon>Viridiplantae</taxon>
        <taxon>Streptophyta</taxon>
        <taxon>Embryophyta</taxon>
        <taxon>Tracheophyta</taxon>
        <taxon>Spermatophyta</taxon>
        <taxon>Magnoliopsida</taxon>
        <taxon>Liliopsida</taxon>
        <taxon>Poales</taxon>
        <taxon>Poaceae</taxon>
        <taxon>PACMAD clade</taxon>
        <taxon>Arundinoideae</taxon>
        <taxon>Arundineae</taxon>
        <taxon>Arundo</taxon>
    </lineage>
</organism>
<proteinExistence type="predicted"/>
<dbReference type="EMBL" id="GBRH01210956">
    <property type="protein sequence ID" value="JAD86939.1"/>
    <property type="molecule type" value="Transcribed_RNA"/>
</dbReference>
<accession>A0A0A9DEB2</accession>